<evidence type="ECO:0000313" key="1">
    <source>
        <dbReference type="EMBL" id="KZT44671.1"/>
    </source>
</evidence>
<dbReference type="EMBL" id="KV424430">
    <property type="protein sequence ID" value="KZT44671.1"/>
    <property type="molecule type" value="Genomic_DNA"/>
</dbReference>
<feature type="non-terminal residue" evidence="1">
    <location>
        <position position="334"/>
    </location>
</feature>
<gene>
    <name evidence="1" type="ORF">CALCODRAFT_541851</name>
</gene>
<proteinExistence type="predicted"/>
<dbReference type="AlphaFoldDB" id="A0A166JFG2"/>
<dbReference type="Proteomes" id="UP000076842">
    <property type="component" value="Unassembled WGS sequence"/>
</dbReference>
<dbReference type="InParanoid" id="A0A166JFG2"/>
<organism evidence="1 2">
    <name type="scientific">Calocera cornea HHB12733</name>
    <dbReference type="NCBI Taxonomy" id="1353952"/>
    <lineage>
        <taxon>Eukaryota</taxon>
        <taxon>Fungi</taxon>
        <taxon>Dikarya</taxon>
        <taxon>Basidiomycota</taxon>
        <taxon>Agaricomycotina</taxon>
        <taxon>Dacrymycetes</taxon>
        <taxon>Dacrymycetales</taxon>
        <taxon>Dacrymycetaceae</taxon>
        <taxon>Calocera</taxon>
    </lineage>
</organism>
<reference evidence="1 2" key="1">
    <citation type="journal article" date="2016" name="Mol. Biol. Evol.">
        <title>Comparative Genomics of Early-Diverging Mushroom-Forming Fungi Provides Insights into the Origins of Lignocellulose Decay Capabilities.</title>
        <authorList>
            <person name="Nagy L.G."/>
            <person name="Riley R."/>
            <person name="Tritt A."/>
            <person name="Adam C."/>
            <person name="Daum C."/>
            <person name="Floudas D."/>
            <person name="Sun H."/>
            <person name="Yadav J.S."/>
            <person name="Pangilinan J."/>
            <person name="Larsson K.H."/>
            <person name="Matsuura K."/>
            <person name="Barry K."/>
            <person name="Labutti K."/>
            <person name="Kuo R."/>
            <person name="Ohm R.A."/>
            <person name="Bhattacharya S.S."/>
            <person name="Shirouzu T."/>
            <person name="Yoshinaga Y."/>
            <person name="Martin F.M."/>
            <person name="Grigoriev I.V."/>
            <person name="Hibbett D.S."/>
        </authorList>
    </citation>
    <scope>NUCLEOTIDE SEQUENCE [LARGE SCALE GENOMIC DNA]</scope>
    <source>
        <strain evidence="1 2">HHB12733</strain>
    </source>
</reference>
<evidence type="ECO:0000313" key="2">
    <source>
        <dbReference type="Proteomes" id="UP000076842"/>
    </source>
</evidence>
<name>A0A166JFG2_9BASI</name>
<sequence length="334" mass="37918">MPPLLERALQKFEDMWDTWWRRIISKEDARMEISKLSSSPLIGRSGGKHYLSGVRHRQSSKCTVDILRFAYDHLPLPKHGCSAQLKVPADYFDHPNAASRLRNRTKMFITHMNDFYSRFESFYDRLKAMDVPVLESDAVDEPSFLNLLKMALQVYNDADTANITANIMVFASVLRGLEHITVTENGIPKFCERIESGKKRKRNSGRNKPIILPESPSQVLRPFELSGLYSPLILCMPQNLVANDLSLHLATEAHIKHGHQWPLCVQDPECYVAARMQQLLIRACVDAAFGNGAVPTGMKALRDGLVKSLSPAMNLRSYLYQDRTRVPRLHGMQG</sequence>
<accession>A0A166JFG2</accession>
<protein>
    <submittedName>
        <fullName evidence="1">Uncharacterized protein</fullName>
    </submittedName>
</protein>
<keyword evidence="2" id="KW-1185">Reference proteome</keyword>